<gene>
    <name evidence="1" type="primary">Cnig_chr_I.g3091</name>
    <name evidence="1" type="ORF">B9Z55_003091</name>
</gene>
<sequence length="251" mass="29379">MHRINILRQFFNIFESNRDNWPQRSPAQTPSWISLIHNSFREPDPIPLSSFTVFFPRVTLNFQISTNKNTSSIKGERFQQKGHNSNNEVCIAHPSHLRFALLPIGSRRQDCHQGNNLVSVADCKPVGEFVKAIELWERDGIWPFHGMVDDHLKANVTFHKLEEKERTYEFTIEGEDDGDGDLIDTDYELYVRVLNHCAFNGKAEWKDFDVRGLGRRNRWSADKTLYAENQVYDLRRYPYKRSVSGHDDNQH</sequence>
<evidence type="ECO:0000313" key="2">
    <source>
        <dbReference type="Proteomes" id="UP000230233"/>
    </source>
</evidence>
<name>A0A2G5VP53_9PELO</name>
<keyword evidence="2" id="KW-1185">Reference proteome</keyword>
<protein>
    <submittedName>
        <fullName evidence="1">Uncharacterized protein</fullName>
    </submittedName>
</protein>
<dbReference type="AlphaFoldDB" id="A0A2G5VP53"/>
<dbReference type="EMBL" id="PDUG01000001">
    <property type="protein sequence ID" value="PIC53356.1"/>
    <property type="molecule type" value="Genomic_DNA"/>
</dbReference>
<evidence type="ECO:0000313" key="1">
    <source>
        <dbReference type="EMBL" id="PIC53356.1"/>
    </source>
</evidence>
<comment type="caution">
    <text evidence="1">The sequence shown here is derived from an EMBL/GenBank/DDBJ whole genome shotgun (WGS) entry which is preliminary data.</text>
</comment>
<reference evidence="2" key="1">
    <citation type="submission" date="2017-10" db="EMBL/GenBank/DDBJ databases">
        <title>Rapid genome shrinkage in a self-fertile nematode reveals novel sperm competition proteins.</title>
        <authorList>
            <person name="Yin D."/>
            <person name="Schwarz E.M."/>
            <person name="Thomas C.G."/>
            <person name="Felde R.L."/>
            <person name="Korf I.F."/>
            <person name="Cutter A.D."/>
            <person name="Schartner C.M."/>
            <person name="Ralston E.J."/>
            <person name="Meyer B.J."/>
            <person name="Haag E.S."/>
        </authorList>
    </citation>
    <scope>NUCLEOTIDE SEQUENCE [LARGE SCALE GENOMIC DNA]</scope>
    <source>
        <strain evidence="2">JU1422</strain>
    </source>
</reference>
<dbReference type="Proteomes" id="UP000230233">
    <property type="component" value="Chromosome I"/>
</dbReference>
<accession>A0A2G5VP53</accession>
<proteinExistence type="predicted"/>
<organism evidence="1 2">
    <name type="scientific">Caenorhabditis nigoni</name>
    <dbReference type="NCBI Taxonomy" id="1611254"/>
    <lineage>
        <taxon>Eukaryota</taxon>
        <taxon>Metazoa</taxon>
        <taxon>Ecdysozoa</taxon>
        <taxon>Nematoda</taxon>
        <taxon>Chromadorea</taxon>
        <taxon>Rhabditida</taxon>
        <taxon>Rhabditina</taxon>
        <taxon>Rhabditomorpha</taxon>
        <taxon>Rhabditoidea</taxon>
        <taxon>Rhabditidae</taxon>
        <taxon>Peloderinae</taxon>
        <taxon>Caenorhabditis</taxon>
    </lineage>
</organism>